<dbReference type="Bgee" id="ENSXETG00000024752">
    <property type="expression patterns" value="Expressed in 2-cell stage embryo and 12 other cell types or tissues"/>
</dbReference>
<feature type="domain" description="Chromosome segregation in meiosis protein 3" evidence="9">
    <location>
        <begin position="100"/>
        <end position="180"/>
    </location>
</feature>
<dbReference type="PANTHER" id="PTHR13220">
    <property type="entry name" value="TIMELESS INTERACTING-RELATED"/>
    <property type="match status" value="1"/>
</dbReference>
<dbReference type="PhylomeDB" id="F6UJD9"/>
<comment type="similarity">
    <text evidence="2 7">Belongs to the CSM3 family.</text>
</comment>
<feature type="compositionally biased region" description="Acidic residues" evidence="8">
    <location>
        <begin position="61"/>
        <end position="75"/>
    </location>
</feature>
<feature type="compositionally biased region" description="Basic residues" evidence="8">
    <location>
        <begin position="89"/>
        <end position="98"/>
    </location>
</feature>
<feature type="region of interest" description="Disordered" evidence="8">
    <location>
        <begin position="292"/>
        <end position="394"/>
    </location>
</feature>
<feature type="region of interest" description="Disordered" evidence="8">
    <location>
        <begin position="247"/>
        <end position="276"/>
    </location>
</feature>
<keyword evidence="5 7" id="KW-0539">Nucleus</keyword>
<organism evidence="10">
    <name type="scientific">Xenopus tropicalis</name>
    <name type="common">Western clawed frog</name>
    <name type="synonym">Silurana tropicalis</name>
    <dbReference type="NCBI Taxonomy" id="8364"/>
    <lineage>
        <taxon>Eukaryota</taxon>
        <taxon>Metazoa</taxon>
        <taxon>Chordata</taxon>
        <taxon>Craniata</taxon>
        <taxon>Vertebrata</taxon>
        <taxon>Euteleostomi</taxon>
        <taxon>Amphibia</taxon>
        <taxon>Batrachia</taxon>
        <taxon>Anura</taxon>
        <taxon>Pipoidea</taxon>
        <taxon>Pipidae</taxon>
        <taxon>Xenopodinae</taxon>
        <taxon>Xenopus</taxon>
        <taxon>Silurana</taxon>
    </lineage>
</organism>
<evidence type="ECO:0000256" key="5">
    <source>
        <dbReference type="ARBA" id="ARBA00023242"/>
    </source>
</evidence>
<dbReference type="STRING" id="8364.ENSXETP00000053280"/>
<dbReference type="GO" id="GO:0000076">
    <property type="term" value="P:DNA replication checkpoint signaling"/>
    <property type="evidence" value="ECO:0007669"/>
    <property type="project" value="UniProtKB-UniRule"/>
</dbReference>
<dbReference type="HOGENOM" id="CLU_074595_1_0_1"/>
<evidence type="ECO:0000256" key="7">
    <source>
        <dbReference type="RuleBase" id="RU366049"/>
    </source>
</evidence>
<proteinExistence type="inferred from homology"/>
<dbReference type="GeneTree" id="ENSGT00390000005764"/>
<feature type="region of interest" description="Disordered" evidence="8">
    <location>
        <begin position="200"/>
        <end position="232"/>
    </location>
</feature>
<feature type="compositionally biased region" description="Polar residues" evidence="8">
    <location>
        <begin position="377"/>
        <end position="394"/>
    </location>
</feature>
<dbReference type="GO" id="GO:0005634">
    <property type="term" value="C:nucleus"/>
    <property type="evidence" value="ECO:0007669"/>
    <property type="project" value="UniProtKB-SubCell"/>
</dbReference>
<evidence type="ECO:0000256" key="1">
    <source>
        <dbReference type="ARBA" id="ARBA00004123"/>
    </source>
</evidence>
<accession>F6UJD9</accession>
<evidence type="ECO:0000256" key="8">
    <source>
        <dbReference type="SAM" id="MobiDB-lite"/>
    </source>
</evidence>
<evidence type="ECO:0000256" key="3">
    <source>
        <dbReference type="ARBA" id="ARBA00018750"/>
    </source>
</evidence>
<dbReference type="InterPro" id="IPR040038">
    <property type="entry name" value="TIPIN/Csm3/Swi3"/>
</dbReference>
<feature type="compositionally biased region" description="Low complexity" evidence="8">
    <location>
        <begin position="364"/>
        <end position="376"/>
    </location>
</feature>
<evidence type="ECO:0000256" key="4">
    <source>
        <dbReference type="ARBA" id="ARBA00022763"/>
    </source>
</evidence>
<feature type="compositionally biased region" description="Low complexity" evidence="8">
    <location>
        <begin position="339"/>
        <end position="354"/>
    </location>
</feature>
<reference evidence="10" key="2">
    <citation type="submission" date="2011-06" db="UniProtKB">
        <authorList>
            <consortium name="Ensembl"/>
        </authorList>
    </citation>
    <scope>IDENTIFICATION</scope>
</reference>
<dbReference type="Xenbase" id="XB-GENE-973967">
    <property type="gene designation" value="tipin"/>
</dbReference>
<dbReference type="GO" id="GO:0006974">
    <property type="term" value="P:DNA damage response"/>
    <property type="evidence" value="ECO:0007669"/>
    <property type="project" value="UniProtKB-KW"/>
</dbReference>
<dbReference type="Pfam" id="PF07962">
    <property type="entry name" value="Swi3"/>
    <property type="match status" value="1"/>
</dbReference>
<evidence type="ECO:0000313" key="10">
    <source>
        <dbReference type="Ensembl" id="ENSXETP00000053280"/>
    </source>
</evidence>
<dbReference type="PANTHER" id="PTHR13220:SF11">
    <property type="entry name" value="TIMELESS-INTERACTING PROTEIN"/>
    <property type="match status" value="1"/>
</dbReference>
<evidence type="ECO:0000256" key="6">
    <source>
        <dbReference type="ARBA" id="ARBA00023306"/>
    </source>
</evidence>
<sequence length="394" mass="43874">MSQLSSTRLPYIGTSSHQISFLARLKMMDPIENGLFDLPDYEDTEDENFPPLPPPHSPGAGDDEAEDVANGDDWTENAGQTQREEAPKPARRVVKRPQPKLDGQRLASKRGLPALRHLFEGVKFKGKGHEAEDVKLLLRQMENWAHRLFPKLQFEDFLNRLESMGNKKEVQTCLKKIRMDLPIVHEDFLSEEVVVQTEDHDTDMPSEDFSFPEELHVPSQSQPVKVDLSEETLQRIERNRRLALERRMEKMQAQAESQALSQTTLGKSDPDEIPDDFDAEMLDATESMVLAPTEQQSPHPVDTDLSLGLNSQDLPVQEVKQSPAPCPEPLGDGLSEQALSLGDSDLPSTSDPSSPRMPLTEQLPSSSGPDPNSSPSATPQSEASAYANTNDEEH</sequence>
<evidence type="ECO:0000256" key="2">
    <source>
        <dbReference type="ARBA" id="ARBA00006075"/>
    </source>
</evidence>
<dbReference type="InterPro" id="IPR012923">
    <property type="entry name" value="Csm3"/>
</dbReference>
<comment type="subcellular location">
    <subcellularLocation>
        <location evidence="1 7">Nucleus</location>
    </subcellularLocation>
</comment>
<dbReference type="AlphaFoldDB" id="F6UJD9"/>
<protein>
    <recommendedName>
        <fullName evidence="3 7">TIMELESS-interacting protein</fullName>
    </recommendedName>
</protein>
<keyword evidence="4 7" id="KW-0227">DNA damage</keyword>
<keyword evidence="6 7" id="KW-0131">Cell cycle</keyword>
<feature type="region of interest" description="Disordered" evidence="8">
    <location>
        <begin position="36"/>
        <end position="107"/>
    </location>
</feature>
<dbReference type="eggNOG" id="KOG3004">
    <property type="taxonomic scope" value="Eukaryota"/>
</dbReference>
<evidence type="ECO:0000259" key="9">
    <source>
        <dbReference type="Pfam" id="PF07962"/>
    </source>
</evidence>
<name>F6UJD9_XENTR</name>
<gene>
    <name evidence="10" type="primary">tipin</name>
</gene>
<dbReference type="Ensembl" id="ENSXETT00000053280">
    <property type="protein sequence ID" value="ENSXETP00000053280"/>
    <property type="gene ID" value="ENSXETG00000024752"/>
</dbReference>
<comment type="function">
    <text evidence="7">Plays an important role in the control of DNA replication and the maintenance of replication fork stability.</text>
</comment>
<dbReference type="FunCoup" id="F6UJD9">
    <property type="interactions" value="2431"/>
</dbReference>
<dbReference type="PaxDb" id="8364-ENSXETP00000005586"/>
<dbReference type="InParanoid" id="F6UJD9"/>
<feature type="compositionally biased region" description="Polar residues" evidence="8">
    <location>
        <begin position="254"/>
        <end position="266"/>
    </location>
</feature>
<feature type="compositionally biased region" description="Acidic residues" evidence="8">
    <location>
        <begin position="39"/>
        <end position="48"/>
    </location>
</feature>
<reference evidence="10" key="1">
    <citation type="journal article" date="2010" name="Science">
        <title>The genome of the Western clawed frog Xenopus tropicalis.</title>
        <authorList>
            <person name="Hellsten U."/>
            <person name="Harland R.M."/>
            <person name="Gilchrist M.J."/>
            <person name="Hendrix D."/>
            <person name="Jurka J."/>
            <person name="Kapitonov V."/>
            <person name="Ovcharenko I."/>
            <person name="Putnam N.H."/>
            <person name="Shu S."/>
            <person name="Taher L."/>
            <person name="Blitz I.L."/>
            <person name="Blumberg B."/>
            <person name="Dichmann D.S."/>
            <person name="Dubchak I."/>
            <person name="Amaya E."/>
            <person name="Detter J.C."/>
            <person name="Fletcher R."/>
            <person name="Gerhard D.S."/>
            <person name="Goodstein D."/>
            <person name="Graves T."/>
            <person name="Grigoriev I.V."/>
            <person name="Grimwood J."/>
            <person name="Kawashima T."/>
            <person name="Lindquist E."/>
            <person name="Lucas S.M."/>
            <person name="Mead P.E."/>
            <person name="Mitros T."/>
            <person name="Ogino H."/>
            <person name="Ohta Y."/>
            <person name="Poliakov A.V."/>
            <person name="Pollet N."/>
            <person name="Robert J."/>
            <person name="Salamov A."/>
            <person name="Sater A.K."/>
            <person name="Schmutz J."/>
            <person name="Terry A."/>
            <person name="Vize P.D."/>
            <person name="Warren W.C."/>
            <person name="Wells D."/>
            <person name="Wills A."/>
            <person name="Wilson R.K."/>
            <person name="Zimmerman L.B."/>
            <person name="Zorn A.M."/>
            <person name="Grainger R."/>
            <person name="Grammer T."/>
            <person name="Khokha M.K."/>
            <person name="Richardson P.M."/>
            <person name="Rokhsar D.S."/>
        </authorList>
    </citation>
    <scope>NUCLEOTIDE SEQUENCE [LARGE SCALE GENOMIC DNA]</scope>
    <source>
        <strain evidence="10">Nigerian</strain>
    </source>
</reference>
<dbReference type="GO" id="GO:0031297">
    <property type="term" value="P:replication fork processing"/>
    <property type="evidence" value="ECO:0007669"/>
    <property type="project" value="UniProtKB-UniRule"/>
</dbReference>